<evidence type="ECO:0000313" key="7">
    <source>
        <dbReference type="EMBL" id="WVZ82114.1"/>
    </source>
</evidence>
<feature type="compositionally biased region" description="Polar residues" evidence="5">
    <location>
        <begin position="937"/>
        <end position="951"/>
    </location>
</feature>
<feature type="region of interest" description="Disordered" evidence="5">
    <location>
        <begin position="1114"/>
        <end position="1175"/>
    </location>
</feature>
<dbReference type="Pfam" id="PF03101">
    <property type="entry name" value="FAR1"/>
    <property type="match status" value="2"/>
</dbReference>
<feature type="compositionally biased region" description="Low complexity" evidence="5">
    <location>
        <begin position="1048"/>
        <end position="1057"/>
    </location>
</feature>
<accession>A0AAQ3TZF7</accession>
<evidence type="ECO:0000256" key="2">
    <source>
        <dbReference type="ARBA" id="ARBA00022771"/>
    </source>
</evidence>
<dbReference type="SMART" id="SM00575">
    <property type="entry name" value="ZnF_PMZ"/>
    <property type="match status" value="1"/>
</dbReference>
<protein>
    <recommendedName>
        <fullName evidence="6">SWIM-type domain-containing protein</fullName>
    </recommendedName>
</protein>
<evidence type="ECO:0000256" key="5">
    <source>
        <dbReference type="SAM" id="MobiDB-lite"/>
    </source>
</evidence>
<dbReference type="GO" id="GO:0008270">
    <property type="term" value="F:zinc ion binding"/>
    <property type="evidence" value="ECO:0007669"/>
    <property type="project" value="UniProtKB-KW"/>
</dbReference>
<feature type="compositionally biased region" description="Polar residues" evidence="5">
    <location>
        <begin position="1189"/>
        <end position="1204"/>
    </location>
</feature>
<evidence type="ECO:0000259" key="6">
    <source>
        <dbReference type="PROSITE" id="PS50966"/>
    </source>
</evidence>
<dbReference type="PANTHER" id="PTHR47718:SF2">
    <property type="entry name" value="PROTEIN FAR1-RELATED SEQUENCE 5-LIKE"/>
    <property type="match status" value="1"/>
</dbReference>
<feature type="region of interest" description="Disordered" evidence="5">
    <location>
        <begin position="829"/>
        <end position="883"/>
    </location>
</feature>
<feature type="region of interest" description="Disordered" evidence="5">
    <location>
        <begin position="905"/>
        <end position="954"/>
    </location>
</feature>
<feature type="compositionally biased region" description="Basic and acidic residues" evidence="5">
    <location>
        <begin position="834"/>
        <end position="848"/>
    </location>
</feature>
<keyword evidence="1" id="KW-0479">Metal-binding</keyword>
<sequence length="1492" mass="166988">LRILTVRSESKGRADHGWFTSLGVHLLCYFGGKNQKLGAIYGAEAIVRKAESDLAMEPPGPRSPWLHLAGPALPSPPSLIPAASAHTGAAVPCSHSAGHGGTMVSAPAPKKTAGMKKASDVQPPRAPLRLAAAPRTSTNAQEAIDVAAMDDTQQVPEELPARVDVIPFWIPQKGMTFNNFDEAWNFWVTYGGRMGFDVRKCYTNTSPLDGLVTSCRFVCSNQGSRAENKNFSVCKRNRAHTRTDCRVRMGITFERENRIYKVHDLFIEHNHILQTAQTSHLMPSQRNISKHQAIDIEVADDSGIAPKAAHKFLGRYVGGSANLGYTHRDHKNYLRTKCQREMLYGEAGSLLKYFQDKVVENPSFQYAIQMDCEEQICNIFWADAKMIVDYAHFGDVIAFDTTFGTNKEYRPFGMFVGFNQFRETVVFGAALMYDETIESFKWLFNAFLATHNQKQPQTIFTDQDIAMGKAVAAVFTSAWHGLCTWHISQNALKHLSSQNEDESEDEEESTILADFTSCMFEYEQEAEFEEAFAAMREKVRKSTWLDSIYMLKHKWAECYMLGVFSLGMRSTQLSESLNNALKGHLKSDLDIIRFLKRMEHVVQDKRDKELQAEFESRKKQPRIGMMTPMLIQASMIYTPSIFKVFQAEYEKYLAAYTVSSNGSNEFVIAIGARIGALTSELERKVIVNPADQMVSCSCRLFERIGILCRHALKGLDLVNIKYLPERYILKRWTRDARSGIIQDMNGREIVENPKLDAALRYKNLCKTFTPLASRAADFEDCYLLLEETLHTASKLIEEKIRGTFNIIAENSNVQETFSLPEQYAQVAGLKKKERKEVGSKRKKSWTEKFKKKKKNKGNKKNPSNPMQQEDGPPSNPVQQDGSHIPESQAYESISNFTKILMHKTPTTRRNPTSTASPATSPAAAASRQSPAPRGRTHSPQSCRPPTGSASSVVVRDPAARTRLRPFLPHADLEQPAAAVAGAAPTLEQPAAAVAGEAPTLEQDPRRAPATPPAQRRRGDRIGPSPRLLPVGSATRTRPGRRLPPAAPAPGRSLSRPRCRLLPSGLAPIGYIGGVFSLVNLCDDIKSMGQLVELGQLLVHVFSLVARGVEEGLGSVQRDADQGAQASLEEKEDSSDESGFHGSKLDDGYVQSAEDDTESMQFRDGSEDSEAFTEDEMKCSNMIGITITLTGKPSKNTGNVPQETGNGAAENEDVGTRTELATSRPLEQGWKKRVKDGEQRPYQRTPTRMGAIERAMRRYCDTKQGFMFEPMIGMSFDSEAEAADFYNLYSWEVGFGTRKGSMHKNGKGYQTMRELVCQRQGFDKRAICKTKGCKCPAMIRLHRTEDDGWFISSFVKEHNHELSATDAEKREWNSHQKIDQGTRDFIKYLRENNITLSKVHIIMGSLFWGIDNIPFTRRSFKDCLSRITYSCFGDVVIFDTTYTTNLYKMPFGLFVGVNNHFQTTFFGGMFMRDETAESFAWVFSEFVELMGGV</sequence>
<dbReference type="PROSITE" id="PS50966">
    <property type="entry name" value="ZF_SWIM"/>
    <property type="match status" value="1"/>
</dbReference>
<dbReference type="Pfam" id="PF10551">
    <property type="entry name" value="MULE"/>
    <property type="match status" value="2"/>
</dbReference>
<feature type="region of interest" description="Disordered" evidence="5">
    <location>
        <begin position="993"/>
        <end position="1057"/>
    </location>
</feature>
<dbReference type="Proteomes" id="UP001341281">
    <property type="component" value="Chromosome 06"/>
</dbReference>
<evidence type="ECO:0000256" key="1">
    <source>
        <dbReference type="ARBA" id="ARBA00022723"/>
    </source>
</evidence>
<keyword evidence="2 4" id="KW-0863">Zinc-finger</keyword>
<feature type="compositionally biased region" description="Low complexity" evidence="5">
    <location>
        <begin position="911"/>
        <end position="932"/>
    </location>
</feature>
<organism evidence="7 8">
    <name type="scientific">Paspalum notatum var. saurae</name>
    <dbReference type="NCBI Taxonomy" id="547442"/>
    <lineage>
        <taxon>Eukaryota</taxon>
        <taxon>Viridiplantae</taxon>
        <taxon>Streptophyta</taxon>
        <taxon>Embryophyta</taxon>
        <taxon>Tracheophyta</taxon>
        <taxon>Spermatophyta</taxon>
        <taxon>Magnoliopsida</taxon>
        <taxon>Liliopsida</taxon>
        <taxon>Poales</taxon>
        <taxon>Poaceae</taxon>
        <taxon>PACMAD clade</taxon>
        <taxon>Panicoideae</taxon>
        <taxon>Andropogonodae</taxon>
        <taxon>Paspaleae</taxon>
        <taxon>Paspalinae</taxon>
        <taxon>Paspalum</taxon>
    </lineage>
</organism>
<evidence type="ECO:0000256" key="4">
    <source>
        <dbReference type="PROSITE-ProRule" id="PRU00325"/>
    </source>
</evidence>
<evidence type="ECO:0000256" key="3">
    <source>
        <dbReference type="ARBA" id="ARBA00022833"/>
    </source>
</evidence>
<dbReference type="EMBL" id="CP144750">
    <property type="protein sequence ID" value="WVZ82114.1"/>
    <property type="molecule type" value="Genomic_DNA"/>
</dbReference>
<dbReference type="InterPro" id="IPR006564">
    <property type="entry name" value="Znf_PMZ"/>
</dbReference>
<dbReference type="InterPro" id="IPR004330">
    <property type="entry name" value="FAR1_DNA_bnd_dom"/>
</dbReference>
<name>A0AAQ3TZF7_PASNO</name>
<dbReference type="Pfam" id="PF04434">
    <property type="entry name" value="SWIM"/>
    <property type="match status" value="1"/>
</dbReference>
<proteinExistence type="predicted"/>
<feature type="domain" description="SWIM-type" evidence="6">
    <location>
        <begin position="683"/>
        <end position="719"/>
    </location>
</feature>
<dbReference type="InterPro" id="IPR018289">
    <property type="entry name" value="MULE_transposase_dom"/>
</dbReference>
<feature type="compositionally biased region" description="Basic residues" evidence="5">
    <location>
        <begin position="849"/>
        <end position="859"/>
    </location>
</feature>
<keyword evidence="3" id="KW-0862">Zinc</keyword>
<gene>
    <name evidence="7" type="ORF">U9M48_029415</name>
</gene>
<evidence type="ECO:0000313" key="8">
    <source>
        <dbReference type="Proteomes" id="UP001341281"/>
    </source>
</evidence>
<feature type="non-terminal residue" evidence="7">
    <location>
        <position position="1492"/>
    </location>
</feature>
<reference evidence="7 8" key="1">
    <citation type="submission" date="2024-02" db="EMBL/GenBank/DDBJ databases">
        <title>High-quality chromosome-scale genome assembly of Pensacola bahiagrass (Paspalum notatum Flugge var. saurae).</title>
        <authorList>
            <person name="Vega J.M."/>
            <person name="Podio M."/>
            <person name="Orjuela J."/>
            <person name="Siena L.A."/>
            <person name="Pessino S.C."/>
            <person name="Combes M.C."/>
            <person name="Mariac C."/>
            <person name="Albertini E."/>
            <person name="Pupilli F."/>
            <person name="Ortiz J.P.A."/>
            <person name="Leblanc O."/>
        </authorList>
    </citation>
    <scope>NUCLEOTIDE SEQUENCE [LARGE SCALE GENOMIC DNA]</scope>
    <source>
        <strain evidence="7">R1</strain>
        <tissue evidence="7">Leaf</tissue>
    </source>
</reference>
<dbReference type="PANTHER" id="PTHR47718">
    <property type="entry name" value="OS01G0519700 PROTEIN"/>
    <property type="match status" value="1"/>
</dbReference>
<feature type="region of interest" description="Disordered" evidence="5">
    <location>
        <begin position="1189"/>
        <end position="1241"/>
    </location>
</feature>
<keyword evidence="8" id="KW-1185">Reference proteome</keyword>
<dbReference type="InterPro" id="IPR007527">
    <property type="entry name" value="Znf_SWIM"/>
</dbReference>